<accession>A0A1B6GPI4</accession>
<proteinExistence type="predicted"/>
<feature type="non-terminal residue" evidence="1">
    <location>
        <position position="1"/>
    </location>
</feature>
<reference evidence="1" key="1">
    <citation type="submission" date="2015-11" db="EMBL/GenBank/DDBJ databases">
        <title>De novo transcriptome assembly of four potential Pierce s Disease insect vectors from Arizona vineyards.</title>
        <authorList>
            <person name="Tassone E.E."/>
        </authorList>
    </citation>
    <scope>NUCLEOTIDE SEQUENCE</scope>
</reference>
<dbReference type="EMBL" id="GECZ01005438">
    <property type="protein sequence ID" value="JAS64331.1"/>
    <property type="molecule type" value="Transcribed_RNA"/>
</dbReference>
<protein>
    <submittedName>
        <fullName evidence="1">Uncharacterized protein</fullName>
    </submittedName>
</protein>
<dbReference type="InterPro" id="IPR012674">
    <property type="entry name" value="Calycin"/>
</dbReference>
<dbReference type="AlphaFoldDB" id="A0A1B6GPI4"/>
<organism evidence="1">
    <name type="scientific">Cuerna arida</name>
    <dbReference type="NCBI Taxonomy" id="1464854"/>
    <lineage>
        <taxon>Eukaryota</taxon>
        <taxon>Metazoa</taxon>
        <taxon>Ecdysozoa</taxon>
        <taxon>Arthropoda</taxon>
        <taxon>Hexapoda</taxon>
        <taxon>Insecta</taxon>
        <taxon>Pterygota</taxon>
        <taxon>Neoptera</taxon>
        <taxon>Paraneoptera</taxon>
        <taxon>Hemiptera</taxon>
        <taxon>Auchenorrhyncha</taxon>
        <taxon>Membracoidea</taxon>
        <taxon>Cicadellidae</taxon>
        <taxon>Cicadellinae</taxon>
        <taxon>Proconiini</taxon>
        <taxon>Cuerna</taxon>
    </lineage>
</organism>
<dbReference type="SUPFAM" id="SSF50814">
    <property type="entry name" value="Lipocalins"/>
    <property type="match status" value="1"/>
</dbReference>
<sequence length="114" mass="12723">AFGYNTEKSVYELQEKMYSVVNKSQPFAVFNLRHKDDGSTNVGAALDTDAHETFIIFYLCDKKTPDGEPIVTVVAKSKNGLSREMQERVDKVLKANNISKDKLAAFDTSDCPDI</sequence>
<name>A0A1B6GPI4_9HEMI</name>
<gene>
    <name evidence="1" type="ORF">g.9935</name>
</gene>
<dbReference type="Gene3D" id="2.40.128.20">
    <property type="match status" value="1"/>
</dbReference>
<evidence type="ECO:0000313" key="1">
    <source>
        <dbReference type="EMBL" id="JAS64331.1"/>
    </source>
</evidence>